<keyword evidence="3 6" id="KW-0997">Cell inner membrane</keyword>
<feature type="binding site" evidence="7">
    <location>
        <position position="83"/>
    </location>
    <ligand>
        <name>Mg(2+)</name>
        <dbReference type="ChEBI" id="CHEBI:18420"/>
        <label>1</label>
        <note>catalytic</note>
    </ligand>
</feature>
<feature type="binding site" evidence="6">
    <location>
        <position position="103"/>
    </location>
    <ligand>
        <name>Mg(2+)</name>
        <dbReference type="ChEBI" id="CHEBI:18420"/>
        <label>2</label>
    </ligand>
</feature>
<keyword evidence="5 6" id="KW-0472">Membrane</keyword>
<feature type="binding site" evidence="6">
    <location>
        <position position="83"/>
    </location>
    <ligand>
        <name>Mg(2+)</name>
        <dbReference type="ChEBI" id="CHEBI:18420"/>
        <label>1</label>
    </ligand>
</feature>
<dbReference type="SUPFAM" id="SSF56655">
    <property type="entry name" value="Carbohydrate phosphatase"/>
    <property type="match status" value="1"/>
</dbReference>
<dbReference type="InterPro" id="IPR006240">
    <property type="entry name" value="CysQ"/>
</dbReference>
<feature type="binding site" evidence="7">
    <location>
        <position position="100"/>
    </location>
    <ligand>
        <name>Mg(2+)</name>
        <dbReference type="ChEBI" id="CHEBI:18420"/>
        <label>1</label>
        <note>catalytic</note>
    </ligand>
</feature>
<dbReference type="GO" id="GO:0046854">
    <property type="term" value="P:phosphatidylinositol phosphate biosynthetic process"/>
    <property type="evidence" value="ECO:0007669"/>
    <property type="project" value="InterPro"/>
</dbReference>
<proteinExistence type="inferred from homology"/>
<dbReference type="HAMAP" id="MF_02095">
    <property type="entry name" value="CysQ"/>
    <property type="match status" value="1"/>
</dbReference>
<evidence type="ECO:0000313" key="8">
    <source>
        <dbReference type="EMBL" id="SEJ22493.1"/>
    </source>
</evidence>
<dbReference type="CDD" id="cd01638">
    <property type="entry name" value="CysQ"/>
    <property type="match status" value="1"/>
</dbReference>
<dbReference type="PANTHER" id="PTHR43028">
    <property type="entry name" value="3'(2'),5'-BISPHOSPHATE NUCLEOTIDASE 1"/>
    <property type="match status" value="1"/>
</dbReference>
<sequence length="280" mass="30351">MNKDRHGPDGDQELIVNYDQLTKVMRTLALEAGDVIMEIYNSDDFDVQTKSDASPVTAADAAADALISAGLREAFPDVPLVTEEQAESHDTQADTFLIVDPLDGTKEFIKRRGDFTVNIAYVESGVPVRGVVYAPARKRLFYTSAMGNAVEETGPFDKETAGETTPIKVREAENSALLVVASKSHRDEATDDYIGKYKVADMKSAGSSLKFCLVATGEADLYPRLGRTMEWDTAAGHAVLNGAGGKVVRFDDHTPLAYGKEGYANPFFIAFAPDVELKDA</sequence>
<evidence type="ECO:0000256" key="3">
    <source>
        <dbReference type="ARBA" id="ARBA00022519"/>
    </source>
</evidence>
<reference evidence="8 9" key="1">
    <citation type="submission" date="2016-10" db="EMBL/GenBank/DDBJ databases">
        <authorList>
            <person name="Varghese N."/>
            <person name="Submissions S."/>
        </authorList>
    </citation>
    <scope>NUCLEOTIDE SEQUENCE [LARGE SCALE GENOMIC DNA]</scope>
    <source>
        <strain evidence="8 9">FF3</strain>
    </source>
</reference>
<evidence type="ECO:0000256" key="5">
    <source>
        <dbReference type="ARBA" id="ARBA00023136"/>
    </source>
</evidence>
<dbReference type="EMBL" id="FNYY01000004">
    <property type="protein sequence ID" value="SEJ22493.1"/>
    <property type="molecule type" value="Genomic_DNA"/>
</dbReference>
<feature type="binding site" evidence="7">
    <location>
        <position position="102"/>
    </location>
    <ligand>
        <name>Mg(2+)</name>
        <dbReference type="ChEBI" id="CHEBI:18420"/>
        <label>1</label>
        <note>catalytic</note>
    </ligand>
</feature>
<keyword evidence="4 6" id="KW-0378">Hydrolase</keyword>
<dbReference type="InterPro" id="IPR000760">
    <property type="entry name" value="Inositol_monophosphatase-like"/>
</dbReference>
<keyword evidence="6 7" id="KW-0460">Magnesium</keyword>
<dbReference type="GO" id="GO:0000287">
    <property type="term" value="F:magnesium ion binding"/>
    <property type="evidence" value="ECO:0007669"/>
    <property type="project" value="UniProtKB-UniRule"/>
</dbReference>
<dbReference type="InterPro" id="IPR050725">
    <property type="entry name" value="CysQ/Inositol_MonoPase"/>
</dbReference>
<gene>
    <name evidence="6" type="primary">cysQ</name>
    <name evidence="8" type="ORF">SAMN04487940_104107</name>
</gene>
<dbReference type="PRINTS" id="PR00377">
    <property type="entry name" value="IMPHPHTASES"/>
</dbReference>
<dbReference type="GO" id="GO:0005886">
    <property type="term" value="C:plasma membrane"/>
    <property type="evidence" value="ECO:0007669"/>
    <property type="project" value="UniProtKB-SubCell"/>
</dbReference>
<feature type="binding site" evidence="7">
    <location>
        <position position="103"/>
    </location>
    <ligand>
        <name>Mg(2+)</name>
        <dbReference type="ChEBI" id="CHEBI:18420"/>
        <label>1</label>
        <note>catalytic</note>
    </ligand>
</feature>
<dbReference type="GO" id="GO:0008441">
    <property type="term" value="F:3'(2'),5'-bisphosphate nucleotidase activity"/>
    <property type="evidence" value="ECO:0007669"/>
    <property type="project" value="UniProtKB-UniRule"/>
</dbReference>
<dbReference type="PANTHER" id="PTHR43028:SF5">
    <property type="entry name" value="3'(2'),5'-BISPHOSPHATE NUCLEOTIDASE 1"/>
    <property type="match status" value="1"/>
</dbReference>
<feature type="binding site" evidence="6">
    <location>
        <begin position="102"/>
        <end position="105"/>
    </location>
    <ligand>
        <name>substrate</name>
    </ligand>
</feature>
<dbReference type="Proteomes" id="UP000182932">
    <property type="component" value="Unassembled WGS sequence"/>
</dbReference>
<organism evidence="8 9">
    <name type="scientific">Marinovum algicola</name>
    <dbReference type="NCBI Taxonomy" id="42444"/>
    <lineage>
        <taxon>Bacteria</taxon>
        <taxon>Pseudomonadati</taxon>
        <taxon>Pseudomonadota</taxon>
        <taxon>Alphaproteobacteria</taxon>
        <taxon>Rhodobacterales</taxon>
        <taxon>Roseobacteraceae</taxon>
        <taxon>Marinovum</taxon>
    </lineage>
</organism>
<dbReference type="AlphaFoldDB" id="A0A975W8X7"/>
<evidence type="ECO:0000256" key="2">
    <source>
        <dbReference type="ARBA" id="ARBA00022475"/>
    </source>
</evidence>
<dbReference type="Pfam" id="PF00459">
    <property type="entry name" value="Inositol_P"/>
    <property type="match status" value="1"/>
</dbReference>
<feature type="binding site" evidence="6">
    <location>
        <position position="83"/>
    </location>
    <ligand>
        <name>substrate</name>
    </ligand>
</feature>
<dbReference type="PROSITE" id="PS00630">
    <property type="entry name" value="IMP_2"/>
    <property type="match status" value="1"/>
</dbReference>
<comment type="function">
    <text evidence="6">Converts adenosine-3',5'-bisphosphate (PAP) to AMP.</text>
</comment>
<accession>A0A975W8X7</accession>
<evidence type="ECO:0000256" key="6">
    <source>
        <dbReference type="HAMAP-Rule" id="MF_02095"/>
    </source>
</evidence>
<comment type="similarity">
    <text evidence="1 6">Belongs to the inositol monophosphatase superfamily. CysQ family.</text>
</comment>
<feature type="binding site" evidence="6">
    <location>
        <position position="232"/>
    </location>
    <ligand>
        <name>Mg(2+)</name>
        <dbReference type="ChEBI" id="CHEBI:18420"/>
        <label>2</label>
    </ligand>
</feature>
<evidence type="ECO:0000256" key="4">
    <source>
        <dbReference type="ARBA" id="ARBA00022801"/>
    </source>
</evidence>
<comment type="catalytic activity">
    <reaction evidence="6">
        <text>adenosine 3',5'-bisphosphate + H2O = AMP + phosphate</text>
        <dbReference type="Rhea" id="RHEA:10040"/>
        <dbReference type="ChEBI" id="CHEBI:15377"/>
        <dbReference type="ChEBI" id="CHEBI:43474"/>
        <dbReference type="ChEBI" id="CHEBI:58343"/>
        <dbReference type="ChEBI" id="CHEBI:456215"/>
        <dbReference type="EC" id="3.1.3.7"/>
    </reaction>
</comment>
<evidence type="ECO:0000313" key="9">
    <source>
        <dbReference type="Proteomes" id="UP000182932"/>
    </source>
</evidence>
<dbReference type="GO" id="GO:0000103">
    <property type="term" value="P:sulfate assimilation"/>
    <property type="evidence" value="ECO:0007669"/>
    <property type="project" value="TreeGrafter"/>
</dbReference>
<evidence type="ECO:0000256" key="1">
    <source>
        <dbReference type="ARBA" id="ARBA00005289"/>
    </source>
</evidence>
<protein>
    <recommendedName>
        <fullName evidence="6">3'(2'),5'-bisphosphate nucleotidase CysQ</fullName>
        <ecNumber evidence="6">3.1.3.7</ecNumber>
    </recommendedName>
    <alternativeName>
        <fullName evidence="6">3'(2'),5-bisphosphonucleoside 3'(2')-phosphohydrolase</fullName>
    </alternativeName>
    <alternativeName>
        <fullName evidence="6">3'-phosphoadenosine 5'-phosphate phosphatase</fullName>
        <shortName evidence="6">PAP phosphatase</shortName>
    </alternativeName>
</protein>
<keyword evidence="6 7" id="KW-0479">Metal-binding</keyword>
<evidence type="ECO:0000256" key="7">
    <source>
        <dbReference type="PIRSR" id="PIRSR600760-2"/>
    </source>
</evidence>
<comment type="subcellular location">
    <subcellularLocation>
        <location evidence="6">Cell inner membrane</location>
        <topology evidence="6">Peripheral membrane protein</topology>
        <orientation evidence="6">Cytoplasmic side</orientation>
    </subcellularLocation>
</comment>
<dbReference type="GO" id="GO:0050427">
    <property type="term" value="P:3'-phosphoadenosine 5'-phosphosulfate metabolic process"/>
    <property type="evidence" value="ECO:0007669"/>
    <property type="project" value="TreeGrafter"/>
</dbReference>
<comment type="caution">
    <text evidence="8">The sequence shown here is derived from an EMBL/GenBank/DDBJ whole genome shotgun (WGS) entry which is preliminary data.</text>
</comment>
<keyword evidence="2 6" id="KW-1003">Cell membrane</keyword>
<comment type="cofactor">
    <cofactor evidence="6 7">
        <name>Mg(2+)</name>
        <dbReference type="ChEBI" id="CHEBI:18420"/>
    </cofactor>
</comment>
<name>A0A975W8X7_9RHOB</name>
<dbReference type="EC" id="3.1.3.7" evidence="6"/>
<dbReference type="Gene3D" id="3.40.190.80">
    <property type="match status" value="1"/>
</dbReference>
<keyword evidence="9" id="KW-1185">Reference proteome</keyword>
<feature type="binding site" evidence="6">
    <location>
        <position position="100"/>
    </location>
    <ligand>
        <name>Mg(2+)</name>
        <dbReference type="ChEBI" id="CHEBI:18420"/>
        <label>1</label>
    </ligand>
</feature>
<dbReference type="InterPro" id="IPR020550">
    <property type="entry name" value="Inositol_monophosphatase_CS"/>
</dbReference>
<dbReference type="NCBIfam" id="TIGR01331">
    <property type="entry name" value="bisphos_cysQ"/>
    <property type="match status" value="1"/>
</dbReference>
<dbReference type="Gene3D" id="3.30.540.10">
    <property type="entry name" value="Fructose-1,6-Bisphosphatase, subunit A, domain 1"/>
    <property type="match status" value="1"/>
</dbReference>
<feature type="binding site" evidence="6">
    <location>
        <position position="232"/>
    </location>
    <ligand>
        <name>substrate</name>
    </ligand>
</feature>
<feature type="binding site" evidence="7">
    <location>
        <position position="232"/>
    </location>
    <ligand>
        <name>Mg(2+)</name>
        <dbReference type="ChEBI" id="CHEBI:18420"/>
        <label>1</label>
        <note>catalytic</note>
    </ligand>
</feature>
<feature type="binding site" evidence="6">
    <location>
        <position position="100"/>
    </location>
    <ligand>
        <name>Mg(2+)</name>
        <dbReference type="ChEBI" id="CHEBI:18420"/>
        <label>2</label>
    </ligand>
</feature>
<feature type="binding site" evidence="6">
    <location>
        <position position="102"/>
    </location>
    <ligand>
        <name>Mg(2+)</name>
        <dbReference type="ChEBI" id="CHEBI:18420"/>
        <label>1</label>
    </ligand>
</feature>